<sequence>MANELLSYAGWTFLPGLVSGWIQTVYYGITIRAGDPKPQPGSPRYLKHRRIIQSTVILAYLLYTIYEADYWIRQNADFYQILGLPLDADEKRIKSRFRRLAALYHPDKLLDTSDPALLSAAESHFVLLKDAQDTLTDPSRRFAYERYGPDILNWQHCITIRDYLAAGTLQVQAPLYGGALTFLGLLSFTSYLQAGRFWRYLFSMALLVLECHTISRPYTAPLLTKVVNPVLGKVTRHPPLLPFQLLVLARKATFTVFIAISQLSGLFPTSTPPPVAGAAVRSPEEMQQLQRLEQLAQATDAEAGRLLQMDMSPFVGDAEGTKELRGKVREWLVTNTIRADPEVRDAMGKVLGRRRAGAPAGARG</sequence>
<dbReference type="PANTHER" id="PTHR44360">
    <property type="entry name" value="DNAJ HOMOLOG SUBFAMILY B MEMBER 9"/>
    <property type="match status" value="1"/>
</dbReference>
<evidence type="ECO:0000313" key="5">
    <source>
        <dbReference type="Proteomes" id="UP001161017"/>
    </source>
</evidence>
<evidence type="ECO:0000256" key="1">
    <source>
        <dbReference type="ARBA" id="ARBA00023186"/>
    </source>
</evidence>
<dbReference type="GO" id="GO:0051787">
    <property type="term" value="F:misfolded protein binding"/>
    <property type="evidence" value="ECO:0007669"/>
    <property type="project" value="TreeGrafter"/>
</dbReference>
<dbReference type="Gene3D" id="1.10.287.110">
    <property type="entry name" value="DnaJ domain"/>
    <property type="match status" value="1"/>
</dbReference>
<dbReference type="CDD" id="cd06257">
    <property type="entry name" value="DnaJ"/>
    <property type="match status" value="1"/>
</dbReference>
<dbReference type="InterPro" id="IPR051948">
    <property type="entry name" value="Hsp70_co-chaperone_J-domain"/>
</dbReference>
<dbReference type="Pfam" id="PF00226">
    <property type="entry name" value="DnaJ"/>
    <property type="match status" value="1"/>
</dbReference>
<dbReference type="PRINTS" id="PR00625">
    <property type="entry name" value="JDOMAIN"/>
</dbReference>
<dbReference type="GO" id="GO:0051087">
    <property type="term" value="F:protein-folding chaperone binding"/>
    <property type="evidence" value="ECO:0007669"/>
    <property type="project" value="TreeGrafter"/>
</dbReference>
<dbReference type="GO" id="GO:0005783">
    <property type="term" value="C:endoplasmic reticulum"/>
    <property type="evidence" value="ECO:0007669"/>
    <property type="project" value="TreeGrafter"/>
</dbReference>
<organism evidence="4 5">
    <name type="scientific">Ramalina farinacea</name>
    <dbReference type="NCBI Taxonomy" id="258253"/>
    <lineage>
        <taxon>Eukaryota</taxon>
        <taxon>Fungi</taxon>
        <taxon>Dikarya</taxon>
        <taxon>Ascomycota</taxon>
        <taxon>Pezizomycotina</taxon>
        <taxon>Lecanoromycetes</taxon>
        <taxon>OSLEUM clade</taxon>
        <taxon>Lecanoromycetidae</taxon>
        <taxon>Lecanorales</taxon>
        <taxon>Lecanorineae</taxon>
        <taxon>Ramalinaceae</taxon>
        <taxon>Ramalina</taxon>
    </lineage>
</organism>
<name>A0AA43QPC2_9LECA</name>
<dbReference type="AlphaFoldDB" id="A0AA43QPC2"/>
<gene>
    <name evidence="4" type="ORF">OHK93_001338</name>
</gene>
<feature type="transmembrane region" description="Helical" evidence="2">
    <location>
        <begin position="173"/>
        <end position="194"/>
    </location>
</feature>
<feature type="transmembrane region" description="Helical" evidence="2">
    <location>
        <begin position="6"/>
        <end position="29"/>
    </location>
</feature>
<comment type="caution">
    <text evidence="4">The sequence shown here is derived from an EMBL/GenBank/DDBJ whole genome shotgun (WGS) entry which is preliminary data.</text>
</comment>
<keyword evidence="2" id="KW-1133">Transmembrane helix</keyword>
<keyword evidence="2" id="KW-0812">Transmembrane</keyword>
<accession>A0AA43QPC2</accession>
<dbReference type="InterPro" id="IPR036869">
    <property type="entry name" value="J_dom_sf"/>
</dbReference>
<dbReference type="Proteomes" id="UP001161017">
    <property type="component" value="Unassembled WGS sequence"/>
</dbReference>
<dbReference type="GO" id="GO:0036503">
    <property type="term" value="P:ERAD pathway"/>
    <property type="evidence" value="ECO:0007669"/>
    <property type="project" value="TreeGrafter"/>
</dbReference>
<protein>
    <recommendedName>
        <fullName evidence="3">J domain-containing protein</fullName>
    </recommendedName>
</protein>
<keyword evidence="2" id="KW-0472">Membrane</keyword>
<evidence type="ECO:0000313" key="4">
    <source>
        <dbReference type="EMBL" id="MDI1490138.1"/>
    </source>
</evidence>
<proteinExistence type="predicted"/>
<dbReference type="SUPFAM" id="SSF46565">
    <property type="entry name" value="Chaperone J-domain"/>
    <property type="match status" value="1"/>
</dbReference>
<keyword evidence="1" id="KW-0143">Chaperone</keyword>
<dbReference type="SMART" id="SM00271">
    <property type="entry name" value="DnaJ"/>
    <property type="match status" value="1"/>
</dbReference>
<dbReference type="InterPro" id="IPR001623">
    <property type="entry name" value="DnaJ_domain"/>
</dbReference>
<feature type="transmembrane region" description="Helical" evidence="2">
    <location>
        <begin position="50"/>
        <end position="66"/>
    </location>
</feature>
<reference evidence="4" key="1">
    <citation type="journal article" date="2023" name="Genome Biol. Evol.">
        <title>First Whole Genome Sequence and Flow Cytometry Genome Size Data for the Lichen-Forming Fungus Ramalina farinacea (Ascomycota).</title>
        <authorList>
            <person name="Llewellyn T."/>
            <person name="Mian S."/>
            <person name="Hill R."/>
            <person name="Leitch I.J."/>
            <person name="Gaya E."/>
        </authorList>
    </citation>
    <scope>NUCLEOTIDE SEQUENCE</scope>
    <source>
        <strain evidence="4">LIQ254RAFAR</strain>
    </source>
</reference>
<keyword evidence="5" id="KW-1185">Reference proteome</keyword>
<evidence type="ECO:0000259" key="3">
    <source>
        <dbReference type="PROSITE" id="PS50076"/>
    </source>
</evidence>
<evidence type="ECO:0000256" key="2">
    <source>
        <dbReference type="SAM" id="Phobius"/>
    </source>
</evidence>
<feature type="domain" description="J" evidence="3">
    <location>
        <begin position="77"/>
        <end position="148"/>
    </location>
</feature>
<dbReference type="PROSITE" id="PS50076">
    <property type="entry name" value="DNAJ_2"/>
    <property type="match status" value="1"/>
</dbReference>
<dbReference type="PANTHER" id="PTHR44360:SF1">
    <property type="entry name" value="DNAJ HOMOLOG SUBFAMILY B MEMBER 9"/>
    <property type="match status" value="1"/>
</dbReference>
<dbReference type="EMBL" id="JAPUFD010000011">
    <property type="protein sequence ID" value="MDI1490138.1"/>
    <property type="molecule type" value="Genomic_DNA"/>
</dbReference>